<organism evidence="2 3">
    <name type="scientific">Plebeiibacterium marinum</name>
    <dbReference type="NCBI Taxonomy" id="2992111"/>
    <lineage>
        <taxon>Bacteria</taxon>
        <taxon>Pseudomonadati</taxon>
        <taxon>Bacteroidota</taxon>
        <taxon>Bacteroidia</taxon>
        <taxon>Marinilabiliales</taxon>
        <taxon>Marinilabiliaceae</taxon>
        <taxon>Plebeiibacterium</taxon>
    </lineage>
</organism>
<comment type="caution">
    <text evidence="2">The sequence shown here is derived from an EMBL/GenBank/DDBJ whole genome shotgun (WGS) entry which is preliminary data.</text>
</comment>
<dbReference type="InterPro" id="IPR046230">
    <property type="entry name" value="DUF6263"/>
</dbReference>
<dbReference type="EMBL" id="JAPDPI010000037">
    <property type="protein sequence ID" value="MCW3807075.1"/>
    <property type="molecule type" value="Genomic_DNA"/>
</dbReference>
<evidence type="ECO:0000256" key="1">
    <source>
        <dbReference type="SAM" id="SignalP"/>
    </source>
</evidence>
<sequence>MRKIKVLALMLVLVASVSAQKVKLTLNLNKGQEYNQNMDSKITISQQVSGMTMDIGMDIKGVMAFVVDEVSNEGYDMSVRYKSLTMKMDLPTGVMEYSSEKGDLNDIFSGILGSMVNKTFYITMLKSGRIKEVRNVDVLFGSMFENFPNVPEAQLKQIKKQLKDAYGAKALKGNMEMVTSVFPEKPVAVGDTWNVDTDMESGFAAKMNSVYKYMGQDEGCYLIEGNSKINTVDKDVYVENNGMKMKYNMKGSLVSKIKVDKKTGWIVEAKIDQEMKGTTEIQSNAQMPNGMSIPMEMKNKMTVTGE</sequence>
<gene>
    <name evidence="2" type="ORF">OM074_15665</name>
</gene>
<dbReference type="RefSeq" id="WP_301201123.1">
    <property type="nucleotide sequence ID" value="NZ_JAPDPI010000037.1"/>
</dbReference>
<name>A0AAE3MGG4_9BACT</name>
<keyword evidence="3" id="KW-1185">Reference proteome</keyword>
<evidence type="ECO:0000313" key="2">
    <source>
        <dbReference type="EMBL" id="MCW3807075.1"/>
    </source>
</evidence>
<accession>A0AAE3MGG4</accession>
<evidence type="ECO:0000313" key="3">
    <source>
        <dbReference type="Proteomes" id="UP001207408"/>
    </source>
</evidence>
<dbReference type="AlphaFoldDB" id="A0AAE3MGG4"/>
<feature type="chain" id="PRO_5042115227" evidence="1">
    <location>
        <begin position="22"/>
        <end position="306"/>
    </location>
</feature>
<proteinExistence type="predicted"/>
<protein>
    <submittedName>
        <fullName evidence="2">DUF6263 family protein</fullName>
    </submittedName>
</protein>
<dbReference type="Pfam" id="PF19777">
    <property type="entry name" value="DUF6263"/>
    <property type="match status" value="1"/>
</dbReference>
<reference evidence="2" key="1">
    <citation type="submission" date="2022-10" db="EMBL/GenBank/DDBJ databases">
        <authorList>
            <person name="Yu W.X."/>
        </authorList>
    </citation>
    <scope>NUCLEOTIDE SEQUENCE</scope>
    <source>
        <strain evidence="2">D04</strain>
    </source>
</reference>
<dbReference type="Proteomes" id="UP001207408">
    <property type="component" value="Unassembled WGS sequence"/>
</dbReference>
<feature type="signal peptide" evidence="1">
    <location>
        <begin position="1"/>
        <end position="21"/>
    </location>
</feature>
<keyword evidence="1" id="KW-0732">Signal</keyword>